<protein>
    <recommendedName>
        <fullName evidence="5">Fimbrial-type adhesion domain-containing protein</fullName>
    </recommendedName>
</protein>
<evidence type="ECO:0000313" key="6">
    <source>
        <dbReference type="EMBL" id="OWP51265.1"/>
    </source>
</evidence>
<dbReference type="InterPro" id="IPR008966">
    <property type="entry name" value="Adhesion_dom_sf"/>
</dbReference>
<name>A0A246FAA5_PSENT</name>
<proteinExistence type="inferred from homology"/>
<reference evidence="6 7" key="1">
    <citation type="submission" date="2017-06" db="EMBL/GenBank/DDBJ databases">
        <title>Draft genome of Pseudomonas nitroreducens DF05.</title>
        <authorList>
            <person name="Iyer R."/>
        </authorList>
    </citation>
    <scope>NUCLEOTIDE SEQUENCE [LARGE SCALE GENOMIC DNA]</scope>
    <source>
        <strain evidence="6 7">DF05</strain>
    </source>
</reference>
<dbReference type="SUPFAM" id="SSF49401">
    <property type="entry name" value="Bacterial adhesins"/>
    <property type="match status" value="1"/>
</dbReference>
<accession>A0A246FAA5</accession>
<dbReference type="PANTHER" id="PTHR33420:SF3">
    <property type="entry name" value="FIMBRIAL SUBUNIT ELFA"/>
    <property type="match status" value="1"/>
</dbReference>
<evidence type="ECO:0000256" key="1">
    <source>
        <dbReference type="ARBA" id="ARBA00004561"/>
    </source>
</evidence>
<gene>
    <name evidence="6" type="ORF">CEG18_10420</name>
</gene>
<organism evidence="6 7">
    <name type="scientific">Pseudomonas nitroreducens</name>
    <dbReference type="NCBI Taxonomy" id="46680"/>
    <lineage>
        <taxon>Bacteria</taxon>
        <taxon>Pseudomonadati</taxon>
        <taxon>Pseudomonadota</taxon>
        <taxon>Gammaproteobacteria</taxon>
        <taxon>Pseudomonadales</taxon>
        <taxon>Pseudomonadaceae</taxon>
        <taxon>Pseudomonas</taxon>
    </lineage>
</organism>
<keyword evidence="4" id="KW-0281">Fimbrium</keyword>
<evidence type="ECO:0000259" key="5">
    <source>
        <dbReference type="Pfam" id="PF00419"/>
    </source>
</evidence>
<dbReference type="GO" id="GO:0009289">
    <property type="term" value="C:pilus"/>
    <property type="evidence" value="ECO:0007669"/>
    <property type="project" value="UniProtKB-SubCell"/>
</dbReference>
<evidence type="ECO:0000313" key="7">
    <source>
        <dbReference type="Proteomes" id="UP000198145"/>
    </source>
</evidence>
<evidence type="ECO:0000256" key="4">
    <source>
        <dbReference type="ARBA" id="ARBA00023263"/>
    </source>
</evidence>
<dbReference type="PANTHER" id="PTHR33420">
    <property type="entry name" value="FIMBRIAL SUBUNIT ELFA-RELATED"/>
    <property type="match status" value="1"/>
</dbReference>
<feature type="domain" description="Fimbrial-type adhesion" evidence="5">
    <location>
        <begin position="257"/>
        <end position="393"/>
    </location>
</feature>
<sequence length="394" mass="41852">MRRLLNPNESATQLRRNACRSLPMNASQLSNRPILFRLWSYSLYSSVVFAIALWGQTAWAAATCTFNGTGAETFTFPGPISVPRDNSATMAPLSAWVTGEAASNIYTCTLSNSTKGGIGVKFPTLAQSGSYSEGGTTYKVFNTGVSGVGIVYGFRIYTGGAYCDQAGGVNGWNPWLTGSGSYAYSDRWCDNLQSGSYSFGAQLKFRLIQTGRITAGTTPTLTVTNTAQETDGVFSTAIGSRNYVIGPVTFQALSCTAVGADVLLDTARKSDFANATSVRTKPFQFTLQNCPAGMNSIRYQLDPVGTIISATDGTFQNASGADMAQGVGLRITNEANTAPIRFGDSSYTVTDYSPTSGNTTLPIKMNVSYYRTGTAAQVTGGKVQGTAQLTVFYL</sequence>
<dbReference type="Pfam" id="PF00419">
    <property type="entry name" value="Fimbrial"/>
    <property type="match status" value="1"/>
</dbReference>
<keyword evidence="3" id="KW-0732">Signal</keyword>
<dbReference type="AlphaFoldDB" id="A0A246FAA5"/>
<evidence type="ECO:0000256" key="2">
    <source>
        <dbReference type="ARBA" id="ARBA00006671"/>
    </source>
</evidence>
<dbReference type="InterPro" id="IPR050263">
    <property type="entry name" value="Bact_Fimbrial_Adh_Pro"/>
</dbReference>
<comment type="subcellular location">
    <subcellularLocation>
        <location evidence="1">Fimbrium</location>
    </subcellularLocation>
</comment>
<dbReference type="InterPro" id="IPR036937">
    <property type="entry name" value="Adhesion_dom_fimbrial_sf"/>
</dbReference>
<evidence type="ECO:0000256" key="3">
    <source>
        <dbReference type="ARBA" id="ARBA00022729"/>
    </source>
</evidence>
<dbReference type="Gene3D" id="2.60.40.3310">
    <property type="match status" value="1"/>
</dbReference>
<dbReference type="InterPro" id="IPR000259">
    <property type="entry name" value="Adhesion_dom_fimbrial"/>
</dbReference>
<dbReference type="GO" id="GO:0043709">
    <property type="term" value="P:cell adhesion involved in single-species biofilm formation"/>
    <property type="evidence" value="ECO:0007669"/>
    <property type="project" value="TreeGrafter"/>
</dbReference>
<comment type="caution">
    <text evidence="6">The sequence shown here is derived from an EMBL/GenBank/DDBJ whole genome shotgun (WGS) entry which is preliminary data.</text>
</comment>
<dbReference type="Gene3D" id="2.60.40.1090">
    <property type="entry name" value="Fimbrial-type adhesion domain"/>
    <property type="match status" value="1"/>
</dbReference>
<comment type="similarity">
    <text evidence="2">Belongs to the fimbrial protein family.</text>
</comment>
<dbReference type="Proteomes" id="UP000198145">
    <property type="component" value="Unassembled WGS sequence"/>
</dbReference>
<dbReference type="EMBL" id="NJBA01000003">
    <property type="protein sequence ID" value="OWP51265.1"/>
    <property type="molecule type" value="Genomic_DNA"/>
</dbReference>